<sequence length="285" mass="31078">MSLTALEQLSVEIEDILVQRNLRGMKDIQQHLPAGYLLRAARMMNAVTGSVLIGTGFPVGETFETDGPVGAICLYNAMEAIGAEPVLVCGAPLSTHLRKKYRVHPLIVGPHASRQKEALAALEHWKPELLISIERPGLSEDGHYYNMRGEVISERAACFDSFFDNAQCETIAIGDGGNEIGMGKIRDAVRSLDIQPAFTSCNELILADVSNWGAIGLVAMLECVANKPLLTLHKPDEILQYLSDHGSVDGVTRRNELTEDGLPMDEGLALLNQLVALTTQYRQSL</sequence>
<evidence type="ECO:0000259" key="1">
    <source>
        <dbReference type="Pfam" id="PF14336"/>
    </source>
</evidence>
<dbReference type="Proteomes" id="UP000295793">
    <property type="component" value="Unassembled WGS sequence"/>
</dbReference>
<comment type="caution">
    <text evidence="2">The sequence shown here is derived from an EMBL/GenBank/DDBJ whole genome shotgun (WGS) entry which is preliminary data.</text>
</comment>
<evidence type="ECO:0000313" key="3">
    <source>
        <dbReference type="Proteomes" id="UP000295793"/>
    </source>
</evidence>
<dbReference type="Gene3D" id="3.90.1640.20">
    <property type="entry name" value="TON_0340"/>
    <property type="match status" value="1"/>
</dbReference>
<keyword evidence="3" id="KW-1185">Reference proteome</keyword>
<name>A0A4R3I5C0_9GAMM</name>
<organism evidence="2 3">
    <name type="scientific">Reinekea marinisedimentorum</name>
    <dbReference type="NCBI Taxonomy" id="230495"/>
    <lineage>
        <taxon>Bacteria</taxon>
        <taxon>Pseudomonadati</taxon>
        <taxon>Pseudomonadota</taxon>
        <taxon>Gammaproteobacteria</taxon>
        <taxon>Oceanospirillales</taxon>
        <taxon>Saccharospirillaceae</taxon>
        <taxon>Reinekea</taxon>
    </lineage>
</organism>
<protein>
    <submittedName>
        <fullName evidence="2">Uncharacterized protein DUF4392</fullName>
    </submittedName>
</protein>
<dbReference type="OrthoDB" id="1668885at2"/>
<accession>A0A4R3I5C0</accession>
<proteinExistence type="predicted"/>
<feature type="domain" description="D-glutamate cyclase-like C-terminal" evidence="1">
    <location>
        <begin position="13"/>
        <end position="274"/>
    </location>
</feature>
<dbReference type="InterPro" id="IPR025504">
    <property type="entry name" value="GLUCM_C"/>
</dbReference>
<dbReference type="Pfam" id="PF14336">
    <property type="entry name" value="GLUCM-like_C"/>
    <property type="match status" value="1"/>
</dbReference>
<dbReference type="PANTHER" id="PTHR32022">
    <property type="entry name" value="D-GLUTAMATE CYCLASE, MITOCHONDRIAL"/>
    <property type="match status" value="1"/>
</dbReference>
<dbReference type="AlphaFoldDB" id="A0A4R3I5C0"/>
<gene>
    <name evidence="2" type="ORF">BCF53_109172</name>
</gene>
<dbReference type="EMBL" id="SLZR01000009">
    <property type="protein sequence ID" value="TCS40462.1"/>
    <property type="molecule type" value="Genomic_DNA"/>
</dbReference>
<reference evidence="2 3" key="1">
    <citation type="submission" date="2019-03" db="EMBL/GenBank/DDBJ databases">
        <title>Genomic Encyclopedia of Archaeal and Bacterial Type Strains, Phase II (KMG-II): from individual species to whole genera.</title>
        <authorList>
            <person name="Goeker M."/>
        </authorList>
    </citation>
    <scope>NUCLEOTIDE SEQUENCE [LARGE SCALE GENOMIC DNA]</scope>
    <source>
        <strain evidence="2 3">DSM 15388</strain>
    </source>
</reference>
<dbReference type="PANTHER" id="PTHR32022:SF10">
    <property type="entry name" value="D-GLUTAMATE CYCLASE, MITOCHONDRIAL"/>
    <property type="match status" value="1"/>
</dbReference>
<evidence type="ECO:0000313" key="2">
    <source>
        <dbReference type="EMBL" id="TCS40462.1"/>
    </source>
</evidence>
<dbReference type="RefSeq" id="WP_132701970.1">
    <property type="nucleotide sequence ID" value="NZ_SLZR01000009.1"/>
</dbReference>